<dbReference type="EMBL" id="MLKD01000004">
    <property type="protein sequence ID" value="OQE27397.1"/>
    <property type="molecule type" value="Genomic_DNA"/>
</dbReference>
<gene>
    <name evidence="1" type="ORF">PENSTE_c004G06914</name>
</gene>
<sequence>MLRDAHTVHNQEESNVCAPASVPTELHCIPDTNVGPTAPVPGRSAGSHWLPFDPKWMGTGEMGGLGSNGSDGSWVLALMMVPEAKANFDVSFAPLPCTPAGTVDLEAE</sequence>
<keyword evidence="2" id="KW-1185">Reference proteome</keyword>
<evidence type="ECO:0000313" key="1">
    <source>
        <dbReference type="EMBL" id="OQE27397.1"/>
    </source>
</evidence>
<accession>A0A1V6TM31</accession>
<evidence type="ECO:0000313" key="2">
    <source>
        <dbReference type="Proteomes" id="UP000191285"/>
    </source>
</evidence>
<comment type="caution">
    <text evidence="1">The sequence shown here is derived from an EMBL/GenBank/DDBJ whole genome shotgun (WGS) entry which is preliminary data.</text>
</comment>
<organism evidence="1 2">
    <name type="scientific">Penicillium steckii</name>
    <dbReference type="NCBI Taxonomy" id="303698"/>
    <lineage>
        <taxon>Eukaryota</taxon>
        <taxon>Fungi</taxon>
        <taxon>Dikarya</taxon>
        <taxon>Ascomycota</taxon>
        <taxon>Pezizomycotina</taxon>
        <taxon>Eurotiomycetes</taxon>
        <taxon>Eurotiomycetidae</taxon>
        <taxon>Eurotiales</taxon>
        <taxon>Aspergillaceae</taxon>
        <taxon>Penicillium</taxon>
    </lineage>
</organism>
<dbReference type="AlphaFoldDB" id="A0A1V6TM31"/>
<dbReference type="OrthoDB" id="10608578at2759"/>
<reference evidence="2" key="1">
    <citation type="journal article" date="2017" name="Nat. Microbiol.">
        <title>Global analysis of biosynthetic gene clusters reveals vast potential of secondary metabolite production in Penicillium species.</title>
        <authorList>
            <person name="Nielsen J.C."/>
            <person name="Grijseels S."/>
            <person name="Prigent S."/>
            <person name="Ji B."/>
            <person name="Dainat J."/>
            <person name="Nielsen K.F."/>
            <person name="Frisvad J.C."/>
            <person name="Workman M."/>
            <person name="Nielsen J."/>
        </authorList>
    </citation>
    <scope>NUCLEOTIDE SEQUENCE [LARGE SCALE GENOMIC DNA]</scope>
    <source>
        <strain evidence="2">IBT 24891</strain>
    </source>
</reference>
<name>A0A1V6TM31_9EURO</name>
<dbReference type="Proteomes" id="UP000191285">
    <property type="component" value="Unassembled WGS sequence"/>
</dbReference>
<protein>
    <submittedName>
        <fullName evidence="1">Uncharacterized protein</fullName>
    </submittedName>
</protein>
<proteinExistence type="predicted"/>